<dbReference type="PANTHER" id="PTHR13812:SF19">
    <property type="entry name" value="KETIMINE REDUCTASE MU-CRYSTALLIN"/>
    <property type="match status" value="1"/>
</dbReference>
<organism evidence="2 3">
    <name type="scientific">Penicillium hetheringtonii</name>
    <dbReference type="NCBI Taxonomy" id="911720"/>
    <lineage>
        <taxon>Eukaryota</taxon>
        <taxon>Fungi</taxon>
        <taxon>Dikarya</taxon>
        <taxon>Ascomycota</taxon>
        <taxon>Pezizomycotina</taxon>
        <taxon>Eurotiomycetes</taxon>
        <taxon>Eurotiomycetidae</taxon>
        <taxon>Eurotiales</taxon>
        <taxon>Aspergillaceae</taxon>
        <taxon>Penicillium</taxon>
    </lineage>
</organism>
<dbReference type="SUPFAM" id="SSF51735">
    <property type="entry name" value="NAD(P)-binding Rossmann-fold domains"/>
    <property type="match status" value="1"/>
</dbReference>
<dbReference type="Gene3D" id="3.30.1780.10">
    <property type="entry name" value="ornithine cyclodeaminase, domain 1"/>
    <property type="match status" value="1"/>
</dbReference>
<accession>A0AAD6DH84</accession>
<evidence type="ECO:0000313" key="3">
    <source>
        <dbReference type="Proteomes" id="UP001216150"/>
    </source>
</evidence>
<gene>
    <name evidence="2" type="ORF">N7450_008110</name>
</gene>
<dbReference type="EMBL" id="JAQJAC010000007">
    <property type="protein sequence ID" value="KAJ5579243.1"/>
    <property type="molecule type" value="Genomic_DNA"/>
</dbReference>
<dbReference type="GO" id="GO:0005737">
    <property type="term" value="C:cytoplasm"/>
    <property type="evidence" value="ECO:0007669"/>
    <property type="project" value="TreeGrafter"/>
</dbReference>
<comment type="similarity">
    <text evidence="1">Belongs to the ornithine cyclodeaminase/mu-crystallin family.</text>
</comment>
<name>A0AAD6DH84_9EURO</name>
<dbReference type="AlphaFoldDB" id="A0AAD6DH84"/>
<dbReference type="Proteomes" id="UP001216150">
    <property type="component" value="Unassembled WGS sequence"/>
</dbReference>
<dbReference type="InterPro" id="IPR023401">
    <property type="entry name" value="ODC_N"/>
</dbReference>
<keyword evidence="3" id="KW-1185">Reference proteome</keyword>
<dbReference type="Gene3D" id="3.40.50.720">
    <property type="entry name" value="NAD(P)-binding Rossmann-like Domain"/>
    <property type="match status" value="1"/>
</dbReference>
<dbReference type="InterPro" id="IPR003462">
    <property type="entry name" value="ODC_Mu_crystall"/>
</dbReference>
<evidence type="ECO:0000313" key="2">
    <source>
        <dbReference type="EMBL" id="KAJ5579243.1"/>
    </source>
</evidence>
<proteinExistence type="inferred from homology"/>
<dbReference type="InterPro" id="IPR036291">
    <property type="entry name" value="NAD(P)-bd_dom_sf"/>
</dbReference>
<dbReference type="PANTHER" id="PTHR13812">
    <property type="entry name" value="KETIMINE REDUCTASE MU-CRYSTALLIN"/>
    <property type="match status" value="1"/>
</dbReference>
<protein>
    <submittedName>
        <fullName evidence="2">Uncharacterized protein</fullName>
    </submittedName>
</protein>
<sequence length="328" mass="36344">MSKFTVLGDGAIRELLLSLSKEETRGFRRVIEDCLISISPGTESEYQPSPGIINRPDGQKILFRPFTSPDHVGTKIIVHPAPAPASEASESTTASRNQQALYGIVVLVDKYGLPTGVLNVEEITGYRTTMSAMIPYFWSEYTENIIKTITIVNRSSERAQELIETVYDNNQAYWTSSCQLESLITTEDDFQSRLKMLLAQADAIFCTVSSRVPLFPLEYLKLDKRGGKYPFISAVGSWQPDMIEVDPAIIHHVTQTPGFNSTGGLTGTVIVDDEKHALIHAGEIVQTDLTKDQILSIGQVLSWKREGSLGSEPTDGLNKWTFGEIDRI</sequence>
<reference evidence="2 3" key="1">
    <citation type="journal article" date="2023" name="IMA Fungus">
        <title>Comparative genomic study of the Penicillium genus elucidates a diverse pangenome and 15 lateral gene transfer events.</title>
        <authorList>
            <person name="Petersen C."/>
            <person name="Sorensen T."/>
            <person name="Nielsen M.R."/>
            <person name="Sondergaard T.E."/>
            <person name="Sorensen J.L."/>
            <person name="Fitzpatrick D.A."/>
            <person name="Frisvad J.C."/>
            <person name="Nielsen K.L."/>
        </authorList>
    </citation>
    <scope>NUCLEOTIDE SEQUENCE [LARGE SCALE GENOMIC DNA]</scope>
    <source>
        <strain evidence="2 3">IBT 29057</strain>
    </source>
</reference>
<comment type="caution">
    <text evidence="2">The sequence shown here is derived from an EMBL/GenBank/DDBJ whole genome shotgun (WGS) entry which is preliminary data.</text>
</comment>
<evidence type="ECO:0000256" key="1">
    <source>
        <dbReference type="ARBA" id="ARBA00008903"/>
    </source>
</evidence>